<evidence type="ECO:0000256" key="3">
    <source>
        <dbReference type="ARBA" id="ARBA00022475"/>
    </source>
</evidence>
<comment type="subcellular location">
    <subcellularLocation>
        <location evidence="1">Cell membrane</location>
        <topology evidence="1">Multi-pass membrane protein</topology>
    </subcellularLocation>
</comment>
<keyword evidence="3" id="KW-1003">Cell membrane</keyword>
<dbReference type="PANTHER" id="PTHR30489:SF0">
    <property type="entry name" value="LIPOPROTEIN-RELEASING SYSTEM TRANSMEMBRANE PROTEIN LOLE"/>
    <property type="match status" value="1"/>
</dbReference>
<protein>
    <submittedName>
        <fullName evidence="10">ABC transporter permease</fullName>
    </submittedName>
</protein>
<dbReference type="Pfam" id="PF02687">
    <property type="entry name" value="FtsX"/>
    <property type="match status" value="1"/>
</dbReference>
<dbReference type="InterPro" id="IPR051447">
    <property type="entry name" value="Lipoprotein-release_system"/>
</dbReference>
<dbReference type="GO" id="GO:0098797">
    <property type="term" value="C:plasma membrane protein complex"/>
    <property type="evidence" value="ECO:0007669"/>
    <property type="project" value="TreeGrafter"/>
</dbReference>
<feature type="transmembrane region" description="Helical" evidence="7">
    <location>
        <begin position="270"/>
        <end position="292"/>
    </location>
</feature>
<evidence type="ECO:0000259" key="9">
    <source>
        <dbReference type="Pfam" id="PF12704"/>
    </source>
</evidence>
<feature type="domain" description="ABC3 transporter permease C-terminal" evidence="8">
    <location>
        <begin position="270"/>
        <end position="403"/>
    </location>
</feature>
<evidence type="ECO:0000313" key="11">
    <source>
        <dbReference type="Proteomes" id="UP000236340"/>
    </source>
</evidence>
<evidence type="ECO:0000256" key="7">
    <source>
        <dbReference type="SAM" id="Phobius"/>
    </source>
</evidence>
<dbReference type="PANTHER" id="PTHR30489">
    <property type="entry name" value="LIPOPROTEIN-RELEASING SYSTEM TRANSMEMBRANE PROTEIN LOLE"/>
    <property type="match status" value="1"/>
</dbReference>
<proteinExistence type="inferred from homology"/>
<dbReference type="Proteomes" id="UP000236340">
    <property type="component" value="Unassembled WGS sequence"/>
</dbReference>
<keyword evidence="5 7" id="KW-1133">Transmembrane helix</keyword>
<keyword evidence="4 7" id="KW-0812">Transmembrane</keyword>
<gene>
    <name evidence="10" type="ORF">C2E25_01170</name>
</gene>
<sequence>MNMLILAWRNIWRNRRRTLITLAAIALSVTLVQAFHNLSYGVYQSMIAGGVRAGSGHLTIYRKGYVDSRDERLSWRRGDLAEQAAALPGVEAVLPRVYLPGMAQSSRESRGILLTGIDPRAERPINPFLKGLDDTRMIRSLSGRDALVGFRLLKELKLKPGRKFVVTVQNRSGDLASELFRVRGVITTGLKDVDGRLIMVGLKKAAAMAGIGGEIHELAIILDQPRRDRDVGPALEKLIHNRRQLVVIPWDRAMPNLANAIKLDYASQKFIFAIILLIVTIGVVNTQLMSVMERYREFGIILAVGATAGRLRLLVLTESLIIGLSAMLLGSALGSLATLYLSRVGIDLRSFVSESLEFGGVIFDPVLRAAWDFGYMTQIACYVVILSLLAALYPARKAGRIQPAEAMRKI</sequence>
<evidence type="ECO:0000256" key="1">
    <source>
        <dbReference type="ARBA" id="ARBA00004651"/>
    </source>
</evidence>
<feature type="transmembrane region" description="Helical" evidence="7">
    <location>
        <begin position="313"/>
        <end position="341"/>
    </location>
</feature>
<organism evidence="10 11">
    <name type="scientific">Geothermobacter hydrogeniphilus</name>
    <dbReference type="NCBI Taxonomy" id="1969733"/>
    <lineage>
        <taxon>Bacteria</taxon>
        <taxon>Pseudomonadati</taxon>
        <taxon>Thermodesulfobacteriota</taxon>
        <taxon>Desulfuromonadia</taxon>
        <taxon>Desulfuromonadales</taxon>
        <taxon>Geothermobacteraceae</taxon>
        <taxon>Geothermobacter</taxon>
    </lineage>
</organism>
<feature type="domain" description="MacB-like periplasmic core" evidence="9">
    <location>
        <begin position="18"/>
        <end position="205"/>
    </location>
</feature>
<keyword evidence="6 7" id="KW-0472">Membrane</keyword>
<evidence type="ECO:0000256" key="4">
    <source>
        <dbReference type="ARBA" id="ARBA00022692"/>
    </source>
</evidence>
<dbReference type="InterPro" id="IPR003838">
    <property type="entry name" value="ABC3_permease_C"/>
</dbReference>
<evidence type="ECO:0000256" key="6">
    <source>
        <dbReference type="ARBA" id="ARBA00023136"/>
    </source>
</evidence>
<comment type="caution">
    <text evidence="10">The sequence shown here is derived from an EMBL/GenBank/DDBJ whole genome shotgun (WGS) entry which is preliminary data.</text>
</comment>
<reference evidence="10 11" key="1">
    <citation type="journal article" date="2018" name="Genome Announc.">
        <title>Genome Sequence of Geothermobacter sp. HR-1 Iron Reducer from the Loihi Seamount.</title>
        <authorList>
            <person name="Smith H."/>
            <person name="Abuyen K."/>
            <person name="Tremblay J."/>
            <person name="Savalia P."/>
            <person name="Perez-Rodriguez I."/>
            <person name="Emerson D."/>
            <person name="Tully B."/>
            <person name="Amend J."/>
        </authorList>
    </citation>
    <scope>NUCLEOTIDE SEQUENCE [LARGE SCALE GENOMIC DNA]</scope>
    <source>
        <strain evidence="10 11">HR-1</strain>
    </source>
</reference>
<dbReference type="OrthoDB" id="9809768at2"/>
<dbReference type="InterPro" id="IPR025857">
    <property type="entry name" value="MacB_PCD"/>
</dbReference>
<evidence type="ECO:0000313" key="10">
    <source>
        <dbReference type="EMBL" id="PNU21504.1"/>
    </source>
</evidence>
<dbReference type="Pfam" id="PF12704">
    <property type="entry name" value="MacB_PCD"/>
    <property type="match status" value="1"/>
</dbReference>
<accession>A0A2K2HDY9</accession>
<comment type="similarity">
    <text evidence="2">Belongs to the ABC-4 integral membrane protein family. LolC/E subfamily.</text>
</comment>
<dbReference type="GO" id="GO:0044874">
    <property type="term" value="P:lipoprotein localization to outer membrane"/>
    <property type="evidence" value="ECO:0007669"/>
    <property type="project" value="TreeGrafter"/>
</dbReference>
<feature type="transmembrane region" description="Helical" evidence="7">
    <location>
        <begin position="373"/>
        <end position="393"/>
    </location>
</feature>
<evidence type="ECO:0000256" key="2">
    <source>
        <dbReference type="ARBA" id="ARBA00005236"/>
    </source>
</evidence>
<evidence type="ECO:0000259" key="8">
    <source>
        <dbReference type="Pfam" id="PF02687"/>
    </source>
</evidence>
<dbReference type="AlphaFoldDB" id="A0A2K2HDY9"/>
<name>A0A2K2HDY9_9BACT</name>
<dbReference type="EMBL" id="PPFX01000002">
    <property type="protein sequence ID" value="PNU21504.1"/>
    <property type="molecule type" value="Genomic_DNA"/>
</dbReference>
<evidence type="ECO:0000256" key="5">
    <source>
        <dbReference type="ARBA" id="ARBA00022989"/>
    </source>
</evidence>